<evidence type="ECO:0000256" key="1">
    <source>
        <dbReference type="SAM" id="Phobius"/>
    </source>
</evidence>
<reference evidence="3" key="1">
    <citation type="submission" date="2020-07" db="EMBL/GenBank/DDBJ databases">
        <title>Metabolic diversity and evolutionary history of the archaeal phylum ###Micrarchaeota### uncovered from a freshwater lake metagenome.</title>
        <authorList>
            <person name="Kadnikov V.V."/>
            <person name="Savvichev A.S."/>
            <person name="Mardanov A.V."/>
            <person name="Beletsky A.V."/>
            <person name="Chupakov A.V."/>
            <person name="Kokryatskaya N.M."/>
            <person name="Pimenov N.V."/>
            <person name="Ravin N.V."/>
        </authorList>
    </citation>
    <scope>NUCLEOTIDE SEQUENCE [LARGE SCALE GENOMIC DNA]</scope>
    <source>
        <plasmid evidence="3">psv326-1</plasmid>
    </source>
</reference>
<keyword evidence="1" id="KW-0472">Membrane</keyword>
<evidence type="ECO:0000313" key="3">
    <source>
        <dbReference type="Proteomes" id="UP000510821"/>
    </source>
</evidence>
<dbReference type="KEGG" id="flt:Sv326_1332"/>
<evidence type="ECO:0000313" key="2">
    <source>
        <dbReference type="EMBL" id="QLJ53507.1"/>
    </source>
</evidence>
<organism evidence="2 3">
    <name type="scientific">Fermentimicrarchaeum limneticum</name>
    <dbReference type="NCBI Taxonomy" id="2795018"/>
    <lineage>
        <taxon>Archaea</taxon>
        <taxon>Candidatus Micrarchaeota</taxon>
        <taxon>Candidatus Fermentimicrarchaeales</taxon>
        <taxon>Candidatus Fermentimicrarchaeaceae</taxon>
        <taxon>Candidatus Fermentimicrarchaeum</taxon>
    </lineage>
</organism>
<protein>
    <submittedName>
        <fullName evidence="2">Uncharacterized protein</fullName>
    </submittedName>
</protein>
<geneLocation type="plasmid" evidence="3">
    <name>psv326-1</name>
</geneLocation>
<keyword evidence="1" id="KW-0812">Transmembrane</keyword>
<keyword evidence="1" id="KW-1133">Transmembrane helix</keyword>
<feature type="transmembrane region" description="Helical" evidence="1">
    <location>
        <begin position="67"/>
        <end position="86"/>
    </location>
</feature>
<proteinExistence type="predicted"/>
<feature type="transmembrane region" description="Helical" evidence="1">
    <location>
        <begin position="98"/>
        <end position="116"/>
    </location>
</feature>
<gene>
    <name evidence="2" type="ORF">Sv326_1332</name>
</gene>
<dbReference type="EMBL" id="CP058999">
    <property type="protein sequence ID" value="QLJ53507.1"/>
    <property type="molecule type" value="Genomic_DNA"/>
</dbReference>
<dbReference type="AlphaFoldDB" id="A0A7D5XQF9"/>
<dbReference type="Proteomes" id="UP000510821">
    <property type="component" value="Plasmid pSv326-1"/>
</dbReference>
<accession>A0A7D5XQF9</accession>
<feature type="transmembrane region" description="Helical" evidence="1">
    <location>
        <begin position="25"/>
        <end position="51"/>
    </location>
</feature>
<sequence>MILEVAYNITGFAYATNSMGSLTSWLPIIAIVIAASIVLGIVLTAISFWWFRKVMDFINGFTGTLKYALYGGATVGCFGVVSFGIWEFLAVNAESNIPLWYYPLGVVGYAFLYAIGKVSENVYQRLEKNYNKAMKVKKS</sequence>
<name>A0A7D5XQF9_FERL1</name>
<keyword evidence="2" id="KW-0614">Plasmid</keyword>